<feature type="chain" id="PRO_5011787277" evidence="5">
    <location>
        <begin position="23"/>
        <end position="195"/>
    </location>
</feature>
<comment type="similarity">
    <text evidence="1">Belongs to the peptidase C40 family.</text>
</comment>
<protein>
    <submittedName>
        <fullName evidence="7">NlpC/P60 family protein</fullName>
    </submittedName>
</protein>
<dbReference type="EMBL" id="FNDU01000040">
    <property type="protein sequence ID" value="SDJ23436.1"/>
    <property type="molecule type" value="Genomic_DNA"/>
</dbReference>
<dbReference type="PANTHER" id="PTHR47053:SF1">
    <property type="entry name" value="MUREIN DD-ENDOPEPTIDASE MEPH-RELATED"/>
    <property type="match status" value="1"/>
</dbReference>
<dbReference type="RefSeq" id="WP_139186036.1">
    <property type="nucleotide sequence ID" value="NZ_FNDU01000040.1"/>
</dbReference>
<dbReference type="AlphaFoldDB" id="A0A1G8S2L1"/>
<keyword evidence="2" id="KW-0645">Protease</keyword>
<keyword evidence="8" id="KW-1185">Reference proteome</keyword>
<keyword evidence="3" id="KW-0378">Hydrolase</keyword>
<accession>A0A1G8S2L1</accession>
<feature type="non-terminal residue" evidence="7">
    <location>
        <position position="195"/>
    </location>
</feature>
<dbReference type="GO" id="GO:0006508">
    <property type="term" value="P:proteolysis"/>
    <property type="evidence" value="ECO:0007669"/>
    <property type="project" value="UniProtKB-KW"/>
</dbReference>
<evidence type="ECO:0000256" key="2">
    <source>
        <dbReference type="ARBA" id="ARBA00022670"/>
    </source>
</evidence>
<reference evidence="7 8" key="1">
    <citation type="submission" date="2016-10" db="EMBL/GenBank/DDBJ databases">
        <authorList>
            <person name="de Groot N.N."/>
        </authorList>
    </citation>
    <scope>NUCLEOTIDE SEQUENCE [LARGE SCALE GENOMIC DNA]</scope>
    <source>
        <strain evidence="8">P4B,CCM 7963,CECT 7998,DSM 25260,IBRC-M 10614,KCTC 13821</strain>
    </source>
</reference>
<evidence type="ECO:0000313" key="8">
    <source>
        <dbReference type="Proteomes" id="UP000199017"/>
    </source>
</evidence>
<organism evidence="7 8">
    <name type="scientific">Alteribacillus bidgolensis</name>
    <dbReference type="NCBI Taxonomy" id="930129"/>
    <lineage>
        <taxon>Bacteria</taxon>
        <taxon>Bacillati</taxon>
        <taxon>Bacillota</taxon>
        <taxon>Bacilli</taxon>
        <taxon>Bacillales</taxon>
        <taxon>Bacillaceae</taxon>
        <taxon>Alteribacillus</taxon>
    </lineage>
</organism>
<evidence type="ECO:0000259" key="6">
    <source>
        <dbReference type="PROSITE" id="PS51935"/>
    </source>
</evidence>
<keyword evidence="4" id="KW-0788">Thiol protease</keyword>
<dbReference type="PANTHER" id="PTHR47053">
    <property type="entry name" value="MUREIN DD-ENDOPEPTIDASE MEPH-RELATED"/>
    <property type="match status" value="1"/>
</dbReference>
<feature type="signal peptide" evidence="5">
    <location>
        <begin position="1"/>
        <end position="22"/>
    </location>
</feature>
<evidence type="ECO:0000313" key="7">
    <source>
        <dbReference type="EMBL" id="SDJ23436.1"/>
    </source>
</evidence>
<dbReference type="InterPro" id="IPR051202">
    <property type="entry name" value="Peptidase_C40"/>
</dbReference>
<sequence length="195" mass="22137">MQKFLAFIIVLLMLFTTDTTFAQEEEDAAAKLAIEMVGPNNQHFITSELVQYIFEESKGIYLPRFAQKQKELGTEVERDDLQAGDVVFFQGSSLMSGVYIENGRFVIVTSDGITERNLDTSKYWSDVYVGAKRYSEEDFTVDDPAAQLALDRVGENHEDFITSELVQFIYTESKNLSLPRSASDQWLLGESVEQE</sequence>
<evidence type="ECO:0000256" key="4">
    <source>
        <dbReference type="ARBA" id="ARBA00022807"/>
    </source>
</evidence>
<dbReference type="STRING" id="930129.SAMN05216352_1401"/>
<dbReference type="GO" id="GO:0008234">
    <property type="term" value="F:cysteine-type peptidase activity"/>
    <property type="evidence" value="ECO:0007669"/>
    <property type="project" value="UniProtKB-KW"/>
</dbReference>
<dbReference type="Pfam" id="PF00877">
    <property type="entry name" value="NLPC_P60"/>
    <property type="match status" value="1"/>
</dbReference>
<proteinExistence type="inferred from homology"/>
<keyword evidence="5" id="KW-0732">Signal</keyword>
<evidence type="ECO:0000256" key="1">
    <source>
        <dbReference type="ARBA" id="ARBA00007074"/>
    </source>
</evidence>
<name>A0A1G8S2L1_9BACI</name>
<dbReference type="InterPro" id="IPR000064">
    <property type="entry name" value="NLP_P60_dom"/>
</dbReference>
<evidence type="ECO:0000256" key="5">
    <source>
        <dbReference type="SAM" id="SignalP"/>
    </source>
</evidence>
<dbReference type="SUPFAM" id="SSF54001">
    <property type="entry name" value="Cysteine proteinases"/>
    <property type="match status" value="1"/>
</dbReference>
<dbReference type="Gene3D" id="3.90.1720.10">
    <property type="entry name" value="endopeptidase domain like (from Nostoc punctiforme)"/>
    <property type="match status" value="1"/>
</dbReference>
<dbReference type="InterPro" id="IPR038765">
    <property type="entry name" value="Papain-like_cys_pep_sf"/>
</dbReference>
<evidence type="ECO:0000256" key="3">
    <source>
        <dbReference type="ARBA" id="ARBA00022801"/>
    </source>
</evidence>
<gene>
    <name evidence="7" type="ORF">SAMN05216352_1401</name>
</gene>
<dbReference type="Proteomes" id="UP000199017">
    <property type="component" value="Unassembled WGS sequence"/>
</dbReference>
<dbReference type="PROSITE" id="PS51935">
    <property type="entry name" value="NLPC_P60"/>
    <property type="match status" value="1"/>
</dbReference>
<feature type="domain" description="NlpC/P60" evidence="6">
    <location>
        <begin position="14"/>
        <end position="135"/>
    </location>
</feature>